<keyword evidence="1" id="KW-0805">Transcription regulation</keyword>
<protein>
    <recommendedName>
        <fullName evidence="5">Xylanolytic transcriptional activator regulatory domain-containing protein</fullName>
    </recommendedName>
</protein>
<gene>
    <name evidence="6" type="ORF">FVEG_10020</name>
</gene>
<keyword evidence="3" id="KW-0539">Nucleus</keyword>
<evidence type="ECO:0000256" key="3">
    <source>
        <dbReference type="ARBA" id="ARBA00023242"/>
    </source>
</evidence>
<dbReference type="GeneID" id="30067637"/>
<evidence type="ECO:0000313" key="6">
    <source>
        <dbReference type="EMBL" id="EWG50903.1"/>
    </source>
</evidence>
<dbReference type="PANTHER" id="PTHR47424:SF15">
    <property type="entry name" value="ZN(II)2CYS6 TRANSCRIPTION FACTOR (EUROFUNG)"/>
    <property type="match status" value="1"/>
</dbReference>
<organism evidence="6 7">
    <name type="scientific">Gibberella moniliformis (strain M3125 / FGSC 7600)</name>
    <name type="common">Maize ear and stalk rot fungus</name>
    <name type="synonym">Fusarium verticillioides</name>
    <dbReference type="NCBI Taxonomy" id="334819"/>
    <lineage>
        <taxon>Eukaryota</taxon>
        <taxon>Fungi</taxon>
        <taxon>Dikarya</taxon>
        <taxon>Ascomycota</taxon>
        <taxon>Pezizomycotina</taxon>
        <taxon>Sordariomycetes</taxon>
        <taxon>Hypocreomycetidae</taxon>
        <taxon>Hypocreales</taxon>
        <taxon>Nectriaceae</taxon>
        <taxon>Fusarium</taxon>
        <taxon>Fusarium fujikuroi species complex</taxon>
    </lineage>
</organism>
<dbReference type="GO" id="GO:0000978">
    <property type="term" value="F:RNA polymerase II cis-regulatory region sequence-specific DNA binding"/>
    <property type="evidence" value="ECO:0007669"/>
    <property type="project" value="TreeGrafter"/>
</dbReference>
<reference evidence="6 7" key="1">
    <citation type="journal article" date="2010" name="Nature">
        <title>Comparative genomics reveals mobile pathogenicity chromosomes in Fusarium.</title>
        <authorList>
            <person name="Ma L.J."/>
            <person name="van der Does H.C."/>
            <person name="Borkovich K.A."/>
            <person name="Coleman J.J."/>
            <person name="Daboussi M.J."/>
            <person name="Di Pietro A."/>
            <person name="Dufresne M."/>
            <person name="Freitag M."/>
            <person name="Grabherr M."/>
            <person name="Henrissat B."/>
            <person name="Houterman P.M."/>
            <person name="Kang S."/>
            <person name="Shim W.B."/>
            <person name="Woloshuk C."/>
            <person name="Xie X."/>
            <person name="Xu J.R."/>
            <person name="Antoniw J."/>
            <person name="Baker S.E."/>
            <person name="Bluhm B.H."/>
            <person name="Breakspear A."/>
            <person name="Brown D.W."/>
            <person name="Butchko R.A."/>
            <person name="Chapman S."/>
            <person name="Coulson R."/>
            <person name="Coutinho P.M."/>
            <person name="Danchin E.G."/>
            <person name="Diener A."/>
            <person name="Gale L.R."/>
            <person name="Gardiner D.M."/>
            <person name="Goff S."/>
            <person name="Hammond-Kosack K.E."/>
            <person name="Hilburn K."/>
            <person name="Hua-Van A."/>
            <person name="Jonkers W."/>
            <person name="Kazan K."/>
            <person name="Kodira C.D."/>
            <person name="Koehrsen M."/>
            <person name="Kumar L."/>
            <person name="Lee Y.H."/>
            <person name="Li L."/>
            <person name="Manners J.M."/>
            <person name="Miranda-Saavedra D."/>
            <person name="Mukherjee M."/>
            <person name="Park G."/>
            <person name="Park J."/>
            <person name="Park S.Y."/>
            <person name="Proctor R.H."/>
            <person name="Regev A."/>
            <person name="Ruiz-Roldan M.C."/>
            <person name="Sain D."/>
            <person name="Sakthikumar S."/>
            <person name="Sykes S."/>
            <person name="Schwartz D.C."/>
            <person name="Turgeon B.G."/>
            <person name="Wapinski I."/>
            <person name="Yoder O."/>
            <person name="Young S."/>
            <person name="Zeng Q."/>
            <person name="Zhou S."/>
            <person name="Galagan J."/>
            <person name="Cuomo C.A."/>
            <person name="Kistler H.C."/>
            <person name="Rep M."/>
        </authorList>
    </citation>
    <scope>NUCLEOTIDE SEQUENCE [LARGE SCALE GENOMIC DNA]</scope>
    <source>
        <strain evidence="7">M3125 / FGSC 7600</strain>
    </source>
</reference>
<sequence length="756" mass="85597">MFGLDKNLVSQSNLRDKIQIIFAQLVVRVTPDLPPSSKIPFIWGLRTLRHSGDLCMFTNLQILVFARWMNQQTLKLPGRTGLQRSVQDGHELHARAISVGPRSTSAMNLIHVHIAKVSRNVECVYKGQDMSRMRMTSSYVRQLEEQVKSLSSIVENYEKAATDGPSNSPDGIAMNASSLPIAQHSTVMEAFPTPNSISSWHTREQEVSGMNTHTRDVEFYGSSSSVALLSHVRRTGEEDNDDDDAGALLSSLHNPHFDPSESRDTQRGRKSTEESDQSPWYLQCRSFIDGFFSAIHYIHPILDKTSFVHRCEYLWAGEGPENKRITSFVALYYSILSIGALVGTREDELIDGMTNLAWSRKFFDRAKDCCNRLGMVTDLDMVQCYFILAKVCQNELHPHLSYMYVGLAIRTALAMGINREPGPNSKKPPAVLRAETRTWWGLYSLETEMSFAMGRPDTLGADLYHNRRFPRISNGEIETGMNSEMSEHPCCAIIEHMVHFSKITRNICLSIYLPETTIPMMVAMAGQIERDLEAWTQKLPEAIRPMGSSTQVPSLRGARDVQWVKRQRLVLNLRYHNLRILLFGSFLLRSTAQERATMSDTKIGIQKCLESAKQTIETIYHTYQHSDFFRTWFYNTTYTVFAASIILVYMTQDAVESEMQPLLRLVDMAIEILMIMDECVVALQAAKLLQGAREKATQKSSQFDNAANPGTSWPDGMVYLNHYWGPLNLLDGELDQSLDMSSIDFDAASLFMSMPH</sequence>
<dbReference type="PANTHER" id="PTHR47424">
    <property type="entry name" value="REGULATORY PROTEIN GAL4"/>
    <property type="match status" value="1"/>
</dbReference>
<dbReference type="VEuPathDB" id="FungiDB:FVEG_10020"/>
<dbReference type="eggNOG" id="ENOG502SJ6U">
    <property type="taxonomic scope" value="Eukaryota"/>
</dbReference>
<proteinExistence type="predicted"/>
<dbReference type="GO" id="GO:0005634">
    <property type="term" value="C:nucleus"/>
    <property type="evidence" value="ECO:0007669"/>
    <property type="project" value="TreeGrafter"/>
</dbReference>
<keyword evidence="7" id="KW-1185">Reference proteome</keyword>
<accession>W7MGV0</accession>
<evidence type="ECO:0000256" key="2">
    <source>
        <dbReference type="ARBA" id="ARBA00023163"/>
    </source>
</evidence>
<dbReference type="Pfam" id="PF04082">
    <property type="entry name" value="Fungal_trans"/>
    <property type="match status" value="1"/>
</dbReference>
<dbReference type="EMBL" id="CM000586">
    <property type="protein sequence ID" value="EWG50903.1"/>
    <property type="molecule type" value="Genomic_DNA"/>
</dbReference>
<dbReference type="InterPro" id="IPR051127">
    <property type="entry name" value="Fungal_SecMet_Regulators"/>
</dbReference>
<dbReference type="OrthoDB" id="2571985at2759"/>
<evidence type="ECO:0000256" key="1">
    <source>
        <dbReference type="ARBA" id="ARBA00023015"/>
    </source>
</evidence>
<dbReference type="GO" id="GO:0006351">
    <property type="term" value="P:DNA-templated transcription"/>
    <property type="evidence" value="ECO:0007669"/>
    <property type="project" value="InterPro"/>
</dbReference>
<dbReference type="RefSeq" id="XP_018757094.1">
    <property type="nucleotide sequence ID" value="XM_018899087.1"/>
</dbReference>
<feature type="compositionally biased region" description="Basic and acidic residues" evidence="4">
    <location>
        <begin position="255"/>
        <end position="273"/>
    </location>
</feature>
<dbReference type="AlphaFoldDB" id="W7MGV0"/>
<evidence type="ECO:0000256" key="4">
    <source>
        <dbReference type="SAM" id="MobiDB-lite"/>
    </source>
</evidence>
<dbReference type="GO" id="GO:0000981">
    <property type="term" value="F:DNA-binding transcription factor activity, RNA polymerase II-specific"/>
    <property type="evidence" value="ECO:0007669"/>
    <property type="project" value="TreeGrafter"/>
</dbReference>
<dbReference type="KEGG" id="fvr:FVEG_10020"/>
<feature type="domain" description="Xylanolytic transcriptional activator regulatory" evidence="5">
    <location>
        <begin position="401"/>
        <end position="476"/>
    </location>
</feature>
<keyword evidence="2" id="KW-0804">Transcription</keyword>
<dbReference type="GO" id="GO:0008270">
    <property type="term" value="F:zinc ion binding"/>
    <property type="evidence" value="ECO:0007669"/>
    <property type="project" value="InterPro"/>
</dbReference>
<dbReference type="Proteomes" id="UP000009096">
    <property type="component" value="Chromosome 9"/>
</dbReference>
<evidence type="ECO:0000259" key="5">
    <source>
        <dbReference type="SMART" id="SM00906"/>
    </source>
</evidence>
<dbReference type="SMART" id="SM00906">
    <property type="entry name" value="Fungal_trans"/>
    <property type="match status" value="1"/>
</dbReference>
<dbReference type="CDD" id="cd12148">
    <property type="entry name" value="fungal_TF_MHR"/>
    <property type="match status" value="1"/>
</dbReference>
<dbReference type="EMBL" id="DS022255">
    <property type="protein sequence ID" value="EWG50903.1"/>
    <property type="molecule type" value="Genomic_DNA"/>
</dbReference>
<name>W7MGV0_GIBM7</name>
<evidence type="ECO:0000313" key="7">
    <source>
        <dbReference type="Proteomes" id="UP000009096"/>
    </source>
</evidence>
<dbReference type="InterPro" id="IPR007219">
    <property type="entry name" value="XnlR_reg_dom"/>
</dbReference>
<feature type="region of interest" description="Disordered" evidence="4">
    <location>
        <begin position="234"/>
        <end position="276"/>
    </location>
</feature>
<dbReference type="GO" id="GO:0000435">
    <property type="term" value="P:positive regulation of transcription from RNA polymerase II promoter by galactose"/>
    <property type="evidence" value="ECO:0007669"/>
    <property type="project" value="TreeGrafter"/>
</dbReference>